<reference evidence="4" key="1">
    <citation type="submission" date="2017-06" db="EMBL/GenBank/DDBJ databases">
        <authorList>
            <person name="Varghese N."/>
            <person name="Submissions S."/>
        </authorList>
    </citation>
    <scope>NUCLEOTIDE SEQUENCE [LARGE SCALE GENOMIC DNA]</scope>
    <source>
        <strain evidence="4">DSM 27993</strain>
    </source>
</reference>
<feature type="domain" description="Tyr recombinase" evidence="2">
    <location>
        <begin position="8"/>
        <end position="185"/>
    </location>
</feature>
<dbReference type="Pfam" id="PF00589">
    <property type="entry name" value="Phage_integrase"/>
    <property type="match status" value="1"/>
</dbReference>
<name>A0A238XJX6_9FLAO</name>
<keyword evidence="1" id="KW-0233">DNA recombination</keyword>
<organism evidence="3 4">
    <name type="scientific">Lutibacter flavus</name>
    <dbReference type="NCBI Taxonomy" id="691689"/>
    <lineage>
        <taxon>Bacteria</taxon>
        <taxon>Pseudomonadati</taxon>
        <taxon>Bacteroidota</taxon>
        <taxon>Flavobacteriia</taxon>
        <taxon>Flavobacteriales</taxon>
        <taxon>Flavobacteriaceae</taxon>
        <taxon>Lutibacter</taxon>
    </lineage>
</organism>
<dbReference type="InterPro" id="IPR002104">
    <property type="entry name" value="Integrase_catalytic"/>
</dbReference>
<proteinExistence type="predicted"/>
<dbReference type="Gene3D" id="1.10.443.10">
    <property type="entry name" value="Intergrase catalytic core"/>
    <property type="match status" value="1"/>
</dbReference>
<evidence type="ECO:0000313" key="3">
    <source>
        <dbReference type="EMBL" id="SNR58878.1"/>
    </source>
</evidence>
<keyword evidence="4" id="KW-1185">Reference proteome</keyword>
<evidence type="ECO:0000259" key="2">
    <source>
        <dbReference type="PROSITE" id="PS51898"/>
    </source>
</evidence>
<protein>
    <submittedName>
        <fullName evidence="3">Phage integrase family protein</fullName>
    </submittedName>
</protein>
<accession>A0A238XJX6</accession>
<dbReference type="GO" id="GO:0006310">
    <property type="term" value="P:DNA recombination"/>
    <property type="evidence" value="ECO:0007669"/>
    <property type="project" value="UniProtKB-KW"/>
</dbReference>
<dbReference type="OrthoDB" id="9788852at2"/>
<sequence length="187" mass="21536">MSIKGSVTTSDYLNFDSTLNKAVKLIKTDKNYKLGFLVVFGINSGLRISDILSIKFEDLENDSISLVEKKTNKKRTIRLNDNIKNAFELLKGRVEKQEGYIFTSNQNTVYSRQYVNRKIKELFGTKKLSVSTHSLRKTFGRKVFLNNNESDKALIYLSDLFNHSSPAVTKRYLGIRQEELDDIYMSL</sequence>
<dbReference type="RefSeq" id="WP_089378184.1">
    <property type="nucleotide sequence ID" value="NZ_FZNX01000003.1"/>
</dbReference>
<dbReference type="GO" id="GO:0015074">
    <property type="term" value="P:DNA integration"/>
    <property type="evidence" value="ECO:0007669"/>
    <property type="project" value="InterPro"/>
</dbReference>
<dbReference type="PROSITE" id="PS51898">
    <property type="entry name" value="TYR_RECOMBINASE"/>
    <property type="match status" value="1"/>
</dbReference>
<dbReference type="AlphaFoldDB" id="A0A238XJX6"/>
<dbReference type="Proteomes" id="UP000198412">
    <property type="component" value="Unassembled WGS sequence"/>
</dbReference>
<dbReference type="EMBL" id="FZNX01000003">
    <property type="protein sequence ID" value="SNR58878.1"/>
    <property type="molecule type" value="Genomic_DNA"/>
</dbReference>
<dbReference type="InterPro" id="IPR011010">
    <property type="entry name" value="DNA_brk_join_enz"/>
</dbReference>
<dbReference type="InterPro" id="IPR013762">
    <property type="entry name" value="Integrase-like_cat_sf"/>
</dbReference>
<dbReference type="PANTHER" id="PTHR30349:SF82">
    <property type="entry name" value="INTEGRASE_RECOMBINASE YOEC-RELATED"/>
    <property type="match status" value="1"/>
</dbReference>
<dbReference type="InterPro" id="IPR050090">
    <property type="entry name" value="Tyrosine_recombinase_XerCD"/>
</dbReference>
<evidence type="ECO:0000313" key="4">
    <source>
        <dbReference type="Proteomes" id="UP000198412"/>
    </source>
</evidence>
<evidence type="ECO:0000256" key="1">
    <source>
        <dbReference type="ARBA" id="ARBA00023172"/>
    </source>
</evidence>
<dbReference type="SUPFAM" id="SSF56349">
    <property type="entry name" value="DNA breaking-rejoining enzymes"/>
    <property type="match status" value="1"/>
</dbReference>
<dbReference type="GO" id="GO:0003677">
    <property type="term" value="F:DNA binding"/>
    <property type="evidence" value="ECO:0007669"/>
    <property type="project" value="InterPro"/>
</dbReference>
<dbReference type="PANTHER" id="PTHR30349">
    <property type="entry name" value="PHAGE INTEGRASE-RELATED"/>
    <property type="match status" value="1"/>
</dbReference>
<gene>
    <name evidence="3" type="ORF">SAMN04488111_1867</name>
</gene>